<evidence type="ECO:0000256" key="5">
    <source>
        <dbReference type="ARBA" id="ARBA00023239"/>
    </source>
</evidence>
<feature type="site" description="Important for catalytic activity" evidence="7">
    <location>
        <position position="216"/>
    </location>
</feature>
<evidence type="ECO:0000313" key="8">
    <source>
        <dbReference type="EMBL" id="SDL45660.1"/>
    </source>
</evidence>
<protein>
    <recommendedName>
        <fullName evidence="7">Endolytic murein transglycosylase</fullName>
        <ecNumber evidence="7">4.2.2.29</ecNumber>
    </recommendedName>
    <alternativeName>
        <fullName evidence="7">Peptidoglycan lytic transglycosylase</fullName>
    </alternativeName>
    <alternativeName>
        <fullName evidence="7">Peptidoglycan polymerization terminase</fullName>
    </alternativeName>
</protein>
<keyword evidence="3 7" id="KW-1133">Transmembrane helix</keyword>
<dbReference type="PANTHER" id="PTHR30518">
    <property type="entry name" value="ENDOLYTIC MUREIN TRANSGLYCOSYLASE"/>
    <property type="match status" value="1"/>
</dbReference>
<keyword evidence="1 7" id="KW-1003">Cell membrane</keyword>
<name>A0A1G9K6Z9_9FLAO</name>
<dbReference type="CDD" id="cd08010">
    <property type="entry name" value="MltG_like"/>
    <property type="match status" value="1"/>
</dbReference>
<dbReference type="GO" id="GO:0008932">
    <property type="term" value="F:lytic endotransglycosylase activity"/>
    <property type="evidence" value="ECO:0007669"/>
    <property type="project" value="UniProtKB-UniRule"/>
</dbReference>
<comment type="similarity">
    <text evidence="7">Belongs to the transglycosylase MltG family.</text>
</comment>
<keyword evidence="5 7" id="KW-0456">Lyase</keyword>
<keyword evidence="6 7" id="KW-0961">Cell wall biogenesis/degradation</keyword>
<evidence type="ECO:0000256" key="3">
    <source>
        <dbReference type="ARBA" id="ARBA00022989"/>
    </source>
</evidence>
<dbReference type="GO" id="GO:0071555">
    <property type="term" value="P:cell wall organization"/>
    <property type="evidence" value="ECO:0007669"/>
    <property type="project" value="UniProtKB-KW"/>
</dbReference>
<dbReference type="GO" id="GO:0009252">
    <property type="term" value="P:peptidoglycan biosynthetic process"/>
    <property type="evidence" value="ECO:0007669"/>
    <property type="project" value="UniProtKB-UniRule"/>
</dbReference>
<evidence type="ECO:0000256" key="6">
    <source>
        <dbReference type="ARBA" id="ARBA00023316"/>
    </source>
</evidence>
<dbReference type="HAMAP" id="MF_02065">
    <property type="entry name" value="MltG"/>
    <property type="match status" value="1"/>
</dbReference>
<dbReference type="OrthoDB" id="9814591at2"/>
<sequence>MYIRRILLGIVFMGLIVGGFFAYKIYAAIFSPNTTFNNDEAYVYVPTDATYEDVEATLEPLLEDMNSFKQVAERKGYLANIKGGKYAIKKGMNNNDIINSLRSNNIPVKVAFNNQETLADLAGRISVQLEPDSLTLLSSFDDPEFLKANGFDKNTGLSMYIPNSYEFFWNTSASQFRERMLKEYKRFWNTDRLQKAKALGLKPSEVISLASIVHKETAKVDERPRVAGVYLNRLRKKMLLQADPTVIYALKLHNNDFDTIIKRVLYKDLEIDSPYNTYKYAGVPPGPITMPDISAIDAVLNPEKHDYYYFVANVENFGYHKFAKTLSQHNRNKAQYIRWINEKNINR</sequence>
<accession>A0A1G9K6Z9</accession>
<dbReference type="Gene3D" id="3.30.160.60">
    <property type="entry name" value="Classic Zinc Finger"/>
    <property type="match status" value="1"/>
</dbReference>
<evidence type="ECO:0000313" key="9">
    <source>
        <dbReference type="Proteomes" id="UP000199440"/>
    </source>
</evidence>
<reference evidence="8 9" key="1">
    <citation type="submission" date="2016-10" db="EMBL/GenBank/DDBJ databases">
        <authorList>
            <person name="de Groot N.N."/>
        </authorList>
    </citation>
    <scope>NUCLEOTIDE SEQUENCE [LARGE SCALE GENOMIC DNA]</scope>
    <source>
        <strain evidence="8 9">DSM 19886</strain>
    </source>
</reference>
<dbReference type="AlphaFoldDB" id="A0A1G9K6Z9"/>
<dbReference type="NCBIfam" id="TIGR00247">
    <property type="entry name" value="endolytic transglycosylase MltG"/>
    <property type="match status" value="1"/>
</dbReference>
<evidence type="ECO:0000256" key="1">
    <source>
        <dbReference type="ARBA" id="ARBA00022475"/>
    </source>
</evidence>
<keyword evidence="2 7" id="KW-0812">Transmembrane</keyword>
<dbReference type="Pfam" id="PF02618">
    <property type="entry name" value="YceG"/>
    <property type="match status" value="1"/>
</dbReference>
<dbReference type="Proteomes" id="UP000199440">
    <property type="component" value="Unassembled WGS sequence"/>
</dbReference>
<keyword evidence="4 7" id="KW-0472">Membrane</keyword>
<dbReference type="PANTHER" id="PTHR30518:SF2">
    <property type="entry name" value="ENDOLYTIC MUREIN TRANSGLYCOSYLASE"/>
    <property type="match status" value="1"/>
</dbReference>
<evidence type="ECO:0000256" key="4">
    <source>
        <dbReference type="ARBA" id="ARBA00023136"/>
    </source>
</evidence>
<dbReference type="GO" id="GO:0005886">
    <property type="term" value="C:plasma membrane"/>
    <property type="evidence" value="ECO:0007669"/>
    <property type="project" value="UniProtKB-UniRule"/>
</dbReference>
<proteinExistence type="inferred from homology"/>
<comment type="catalytic activity">
    <reaction evidence="7">
        <text>a peptidoglycan chain = a peptidoglycan chain with N-acetyl-1,6-anhydromuramyl-[peptide] at the reducing end + a peptidoglycan chain with N-acetylglucosamine at the non-reducing end.</text>
        <dbReference type="EC" id="4.2.2.29"/>
    </reaction>
</comment>
<dbReference type="STRING" id="192904.SAMN04488514_101876"/>
<gene>
    <name evidence="7" type="primary">mltG</name>
    <name evidence="8" type="ORF">SAMN04488514_101876</name>
</gene>
<evidence type="ECO:0000256" key="2">
    <source>
        <dbReference type="ARBA" id="ARBA00022692"/>
    </source>
</evidence>
<dbReference type="RefSeq" id="WP_089885600.1">
    <property type="nucleotide sequence ID" value="NZ_FNGV01000001.1"/>
</dbReference>
<comment type="function">
    <text evidence="7">Functions as a peptidoglycan terminase that cleaves nascent peptidoglycan strands endolytically to terminate their elongation.</text>
</comment>
<dbReference type="InterPro" id="IPR003770">
    <property type="entry name" value="MLTG-like"/>
</dbReference>
<organism evidence="8 9">
    <name type="scientific">Kriegella aquimaris</name>
    <dbReference type="NCBI Taxonomy" id="192904"/>
    <lineage>
        <taxon>Bacteria</taxon>
        <taxon>Pseudomonadati</taxon>
        <taxon>Bacteroidota</taxon>
        <taxon>Flavobacteriia</taxon>
        <taxon>Flavobacteriales</taxon>
        <taxon>Flavobacteriaceae</taxon>
        <taxon>Kriegella</taxon>
    </lineage>
</organism>
<keyword evidence="9" id="KW-1185">Reference proteome</keyword>
<dbReference type="EC" id="4.2.2.29" evidence="7"/>
<evidence type="ECO:0000256" key="7">
    <source>
        <dbReference type="HAMAP-Rule" id="MF_02065"/>
    </source>
</evidence>
<dbReference type="EMBL" id="FNGV01000001">
    <property type="protein sequence ID" value="SDL45660.1"/>
    <property type="molecule type" value="Genomic_DNA"/>
</dbReference>